<evidence type="ECO:0000256" key="8">
    <source>
        <dbReference type="ARBA" id="ARBA00022777"/>
    </source>
</evidence>
<keyword evidence="8 12" id="KW-0418">Kinase</keyword>
<comment type="subunit">
    <text evidence="12">Homotetramer.</text>
</comment>
<evidence type="ECO:0000259" key="15">
    <source>
        <dbReference type="SMART" id="SM00562"/>
    </source>
</evidence>
<comment type="cofactor">
    <cofactor evidence="12">
        <name>Mg(2+)</name>
        <dbReference type="ChEBI" id="CHEBI:18420"/>
    </cofactor>
</comment>
<evidence type="ECO:0000256" key="2">
    <source>
        <dbReference type="ARBA" id="ARBA00012966"/>
    </source>
</evidence>
<dbReference type="CDD" id="cd04413">
    <property type="entry name" value="NDPk_I"/>
    <property type="match status" value="1"/>
</dbReference>
<evidence type="ECO:0000256" key="9">
    <source>
        <dbReference type="ARBA" id="ARBA00022840"/>
    </source>
</evidence>
<dbReference type="InterPro" id="IPR034907">
    <property type="entry name" value="NDK-like_dom"/>
</dbReference>
<keyword evidence="5 12" id="KW-0808">Transferase</keyword>
<evidence type="ECO:0000256" key="3">
    <source>
        <dbReference type="ARBA" id="ARBA00017632"/>
    </source>
</evidence>
<dbReference type="InterPro" id="IPR036850">
    <property type="entry name" value="NDK-like_dom_sf"/>
</dbReference>
<dbReference type="FunFam" id="3.30.70.141:FF:000003">
    <property type="entry name" value="Nucleoside diphosphate kinase"/>
    <property type="match status" value="1"/>
</dbReference>
<feature type="binding site" evidence="12 13">
    <location>
        <position position="93"/>
    </location>
    <ligand>
        <name>ATP</name>
        <dbReference type="ChEBI" id="CHEBI:30616"/>
    </ligand>
</feature>
<feature type="binding site" evidence="12 13">
    <location>
        <position position="114"/>
    </location>
    <ligand>
        <name>ATP</name>
        <dbReference type="ChEBI" id="CHEBI:30616"/>
    </ligand>
</feature>
<dbReference type="AlphaFoldDB" id="A0A451DKQ2"/>
<evidence type="ECO:0000256" key="12">
    <source>
        <dbReference type="HAMAP-Rule" id="MF_00451"/>
    </source>
</evidence>
<keyword evidence="17" id="KW-1185">Reference proteome</keyword>
<dbReference type="PANTHER" id="PTHR46161">
    <property type="entry name" value="NUCLEOSIDE DIPHOSPHATE KINASE"/>
    <property type="match status" value="1"/>
</dbReference>
<comment type="similarity">
    <text evidence="1 12 13 14">Belongs to the NDK family.</text>
</comment>
<evidence type="ECO:0000256" key="4">
    <source>
        <dbReference type="ARBA" id="ARBA00022553"/>
    </source>
</evidence>
<feature type="binding site" evidence="12 13">
    <location>
        <position position="11"/>
    </location>
    <ligand>
        <name>ATP</name>
        <dbReference type="ChEBI" id="CHEBI:30616"/>
    </ligand>
</feature>
<dbReference type="GO" id="GO:0006241">
    <property type="term" value="P:CTP biosynthetic process"/>
    <property type="evidence" value="ECO:0007669"/>
    <property type="project" value="UniProtKB-UniRule"/>
</dbReference>
<dbReference type="GO" id="GO:0006228">
    <property type="term" value="P:UTP biosynthetic process"/>
    <property type="evidence" value="ECO:0007669"/>
    <property type="project" value="UniProtKB-UniRule"/>
</dbReference>
<dbReference type="NCBIfam" id="NF001908">
    <property type="entry name" value="PRK00668.1"/>
    <property type="match status" value="1"/>
</dbReference>
<dbReference type="Proteomes" id="UP000294462">
    <property type="component" value="Chromosome"/>
</dbReference>
<dbReference type="PRINTS" id="PR01243">
    <property type="entry name" value="NUCDPKINASE"/>
</dbReference>
<dbReference type="PANTHER" id="PTHR46161:SF3">
    <property type="entry name" value="NUCLEOSIDE DIPHOSPHATE KINASE DDB_G0292928-RELATED"/>
    <property type="match status" value="1"/>
</dbReference>
<keyword evidence="4 12" id="KW-0597">Phosphoprotein</keyword>
<organism evidence="16 17">
    <name type="scientific">Candidatus Erwinia haradaeae</name>
    <dbReference type="NCBI Taxonomy" id="1922217"/>
    <lineage>
        <taxon>Bacteria</taxon>
        <taxon>Pseudomonadati</taxon>
        <taxon>Pseudomonadota</taxon>
        <taxon>Gammaproteobacteria</taxon>
        <taxon>Enterobacterales</taxon>
        <taxon>Erwiniaceae</taxon>
        <taxon>Erwinia</taxon>
    </lineage>
</organism>
<dbReference type="Pfam" id="PF00334">
    <property type="entry name" value="NDK"/>
    <property type="match status" value="1"/>
</dbReference>
<keyword evidence="7 12" id="KW-0547">Nucleotide-binding</keyword>
<accession>A0A451DKQ2</accession>
<feature type="binding site" evidence="12 13">
    <location>
        <position position="104"/>
    </location>
    <ligand>
        <name>ATP</name>
        <dbReference type="ChEBI" id="CHEBI:30616"/>
    </ligand>
</feature>
<evidence type="ECO:0000256" key="11">
    <source>
        <dbReference type="ARBA" id="ARBA00023080"/>
    </source>
</evidence>
<evidence type="ECO:0000313" key="17">
    <source>
        <dbReference type="Proteomes" id="UP000294462"/>
    </source>
</evidence>
<proteinExistence type="inferred from homology"/>
<keyword evidence="6 12" id="KW-0479">Metal-binding</keyword>
<reference evidence="16 17" key="1">
    <citation type="submission" date="2019-02" db="EMBL/GenBank/DDBJ databases">
        <authorList>
            <person name="Manzano-Marin A."/>
            <person name="Manzano-Marin A."/>
        </authorList>
    </citation>
    <scope>NUCLEOTIDE SEQUENCE [LARGE SCALE GENOMIC DNA]</scope>
    <source>
        <strain evidence="16 17">ErCipseudotaxifoliae</strain>
    </source>
</reference>
<evidence type="ECO:0000256" key="14">
    <source>
        <dbReference type="RuleBase" id="RU004011"/>
    </source>
</evidence>
<evidence type="ECO:0000256" key="10">
    <source>
        <dbReference type="ARBA" id="ARBA00022842"/>
    </source>
</evidence>
<comment type="subcellular location">
    <subcellularLocation>
        <location evidence="12">Cytoplasm</location>
    </subcellularLocation>
</comment>
<gene>
    <name evidence="12 16" type="primary">ndk</name>
    <name evidence="16" type="ORF">ERCIPSTX3056_500</name>
</gene>
<dbReference type="GO" id="GO:0005524">
    <property type="term" value="F:ATP binding"/>
    <property type="evidence" value="ECO:0007669"/>
    <property type="project" value="UniProtKB-UniRule"/>
</dbReference>
<evidence type="ECO:0000256" key="7">
    <source>
        <dbReference type="ARBA" id="ARBA00022741"/>
    </source>
</evidence>
<dbReference type="GO" id="GO:0004550">
    <property type="term" value="F:nucleoside diphosphate kinase activity"/>
    <property type="evidence" value="ECO:0007669"/>
    <property type="project" value="UniProtKB-UniRule"/>
</dbReference>
<dbReference type="HAMAP" id="MF_00451">
    <property type="entry name" value="NDP_kinase"/>
    <property type="match status" value="1"/>
</dbReference>
<evidence type="ECO:0000256" key="13">
    <source>
        <dbReference type="PROSITE-ProRule" id="PRU00706"/>
    </source>
</evidence>
<comment type="catalytic activity">
    <reaction evidence="12">
        <text>a 2'-deoxyribonucleoside 5'-diphosphate + ATP = a 2'-deoxyribonucleoside 5'-triphosphate + ADP</text>
        <dbReference type="Rhea" id="RHEA:44640"/>
        <dbReference type="ChEBI" id="CHEBI:30616"/>
        <dbReference type="ChEBI" id="CHEBI:61560"/>
        <dbReference type="ChEBI" id="CHEBI:73316"/>
        <dbReference type="ChEBI" id="CHEBI:456216"/>
        <dbReference type="EC" id="2.7.4.6"/>
    </reaction>
</comment>
<dbReference type="GO" id="GO:0046872">
    <property type="term" value="F:metal ion binding"/>
    <property type="evidence" value="ECO:0007669"/>
    <property type="project" value="UniProtKB-KW"/>
</dbReference>
<dbReference type="SUPFAM" id="SSF54919">
    <property type="entry name" value="Nucleoside diphosphate kinase, NDK"/>
    <property type="match status" value="1"/>
</dbReference>
<protein>
    <recommendedName>
        <fullName evidence="3 12">Nucleoside diphosphate kinase</fullName>
        <shortName evidence="12">NDK</shortName>
        <shortName evidence="12">NDP kinase</shortName>
        <ecNumber evidence="2 12">2.7.4.6</ecNumber>
    </recommendedName>
    <alternativeName>
        <fullName evidence="12">Nucleoside-2-P kinase</fullName>
    </alternativeName>
</protein>
<dbReference type="Gene3D" id="3.30.70.141">
    <property type="entry name" value="Nucleoside diphosphate kinase-like domain"/>
    <property type="match status" value="1"/>
</dbReference>
<dbReference type="SMART" id="SM00562">
    <property type="entry name" value="NDK"/>
    <property type="match status" value="1"/>
</dbReference>
<evidence type="ECO:0000256" key="1">
    <source>
        <dbReference type="ARBA" id="ARBA00008142"/>
    </source>
</evidence>
<dbReference type="GO" id="GO:0005737">
    <property type="term" value="C:cytoplasm"/>
    <property type="evidence" value="ECO:0007669"/>
    <property type="project" value="UniProtKB-SubCell"/>
</dbReference>
<evidence type="ECO:0000256" key="5">
    <source>
        <dbReference type="ARBA" id="ARBA00022679"/>
    </source>
</evidence>
<feature type="active site" description="Pros-phosphohistidine intermediate" evidence="12 13">
    <location>
        <position position="117"/>
    </location>
</feature>
<feature type="domain" description="Nucleoside diphosphate kinase-like" evidence="15">
    <location>
        <begin position="3"/>
        <end position="140"/>
    </location>
</feature>
<keyword evidence="11 12" id="KW-0546">Nucleotide metabolism</keyword>
<feature type="binding site" evidence="12 13">
    <location>
        <position position="59"/>
    </location>
    <ligand>
        <name>ATP</name>
        <dbReference type="ChEBI" id="CHEBI:30616"/>
    </ligand>
</feature>
<keyword evidence="10 12" id="KW-0460">Magnesium</keyword>
<name>A0A451DKQ2_9GAMM</name>
<dbReference type="RefSeq" id="WP_072666367.1">
    <property type="nucleotide sequence ID" value="NZ_LR217725.1"/>
</dbReference>
<dbReference type="KEGG" id="ehd:ERCIPSTX3056_500"/>
<comment type="function">
    <text evidence="12">Major role in the synthesis of nucleoside triphosphates other than ATP. The ATP gamma phosphate is transferred to the NDP beta phosphate via a ping-pong mechanism, using a phosphorylated active-site intermediate.</text>
</comment>
<dbReference type="GO" id="GO:0006183">
    <property type="term" value="P:GTP biosynthetic process"/>
    <property type="evidence" value="ECO:0007669"/>
    <property type="project" value="UniProtKB-UniRule"/>
</dbReference>
<evidence type="ECO:0000313" key="16">
    <source>
        <dbReference type="EMBL" id="VFP87304.1"/>
    </source>
</evidence>
<sequence length="145" mass="16480">MTIERTLSIVKPHAVAKNIIGEIFYRLERAKLIIIGSKMIRLTPLQARKFYAEHQGKMFFQDLIQCMTLGPSMVSVLEGENAIYSYRELMGATNPMHALSGTIRADYADSLTENVIHGSDSSESAEREIDFFFNLNEIFPRAFRS</sequence>
<dbReference type="EC" id="2.7.4.6" evidence="2 12"/>
<feature type="binding site" evidence="12 13">
    <location>
        <position position="87"/>
    </location>
    <ligand>
        <name>ATP</name>
        <dbReference type="ChEBI" id="CHEBI:30616"/>
    </ligand>
</feature>
<dbReference type="OrthoDB" id="9801161at2"/>
<keyword evidence="9 12" id="KW-0067">ATP-binding</keyword>
<keyword evidence="12" id="KW-0963">Cytoplasm</keyword>
<dbReference type="PROSITE" id="PS51374">
    <property type="entry name" value="NDPK_LIKE"/>
    <property type="match status" value="1"/>
</dbReference>
<dbReference type="InterPro" id="IPR001564">
    <property type="entry name" value="Nucleoside_diP_kinase"/>
</dbReference>
<evidence type="ECO:0000256" key="6">
    <source>
        <dbReference type="ARBA" id="ARBA00022723"/>
    </source>
</evidence>
<dbReference type="EMBL" id="LR217725">
    <property type="protein sequence ID" value="VFP87304.1"/>
    <property type="molecule type" value="Genomic_DNA"/>
</dbReference>
<comment type="catalytic activity">
    <reaction evidence="12">
        <text>a ribonucleoside 5'-diphosphate + ATP = a ribonucleoside 5'-triphosphate + ADP</text>
        <dbReference type="Rhea" id="RHEA:18113"/>
        <dbReference type="ChEBI" id="CHEBI:30616"/>
        <dbReference type="ChEBI" id="CHEBI:57930"/>
        <dbReference type="ChEBI" id="CHEBI:61557"/>
        <dbReference type="ChEBI" id="CHEBI:456216"/>
        <dbReference type="EC" id="2.7.4.6"/>
    </reaction>
</comment>